<comment type="subcellular location">
    <subcellularLocation>
        <location evidence="1">Nucleus</location>
    </subcellularLocation>
</comment>
<dbReference type="InterPro" id="IPR009360">
    <property type="entry name" value="Isy1"/>
</dbReference>
<sequence>MSLSNFQQYKNREAGVIETNPQLRPKNVKKVRSIPQAETWRNIVMGEISSKLTQINDPNESDFRLRELNDELNQLFRDKKTWEYQIKALGGNDYIHNHNKKDMINSGANVAGWRYFGRAKELPDIKKSIEESKKQALRGKVSKAAILKARKKRLDDFYYGKGEDDRELCPNGSSIKRDNS</sequence>
<evidence type="ECO:0000313" key="8">
    <source>
        <dbReference type="Proteomes" id="UP001497383"/>
    </source>
</evidence>
<evidence type="ECO:0000313" key="7">
    <source>
        <dbReference type="EMBL" id="CAK9442345.1"/>
    </source>
</evidence>
<dbReference type="GeneID" id="92211284"/>
<dbReference type="EMBL" id="OZ022412">
    <property type="protein sequence ID" value="CAK9442345.1"/>
    <property type="molecule type" value="Genomic_DNA"/>
</dbReference>
<evidence type="ECO:0000256" key="2">
    <source>
        <dbReference type="ARBA" id="ARBA00007002"/>
    </source>
</evidence>
<keyword evidence="8" id="KW-1185">Reference proteome</keyword>
<proteinExistence type="inferred from homology"/>
<keyword evidence="4" id="KW-0507">mRNA processing</keyword>
<evidence type="ECO:0000256" key="6">
    <source>
        <dbReference type="SAM" id="MobiDB-lite"/>
    </source>
</evidence>
<evidence type="ECO:0000256" key="4">
    <source>
        <dbReference type="ARBA" id="ARBA00023187"/>
    </source>
</evidence>
<organism evidence="7 8">
    <name type="scientific">Lodderomyces beijingensis</name>
    <dbReference type="NCBI Taxonomy" id="1775926"/>
    <lineage>
        <taxon>Eukaryota</taxon>
        <taxon>Fungi</taxon>
        <taxon>Dikarya</taxon>
        <taxon>Ascomycota</taxon>
        <taxon>Saccharomycotina</taxon>
        <taxon>Pichiomycetes</taxon>
        <taxon>Debaryomycetaceae</taxon>
        <taxon>Candida/Lodderomyces clade</taxon>
        <taxon>Lodderomyces</taxon>
    </lineage>
</organism>
<dbReference type="RefSeq" id="XP_066833026.1">
    <property type="nucleotide sequence ID" value="XM_066976492.1"/>
</dbReference>
<dbReference type="Gene3D" id="1.10.287.660">
    <property type="entry name" value="Helix hairpin bin"/>
    <property type="match status" value="1"/>
</dbReference>
<dbReference type="PANTHER" id="PTHR13021">
    <property type="entry name" value="PRE-MRNA-SPLICING FACTOR ISY1"/>
    <property type="match status" value="1"/>
</dbReference>
<dbReference type="SUPFAM" id="SSF140102">
    <property type="entry name" value="ISY1 domain-like"/>
    <property type="match status" value="1"/>
</dbReference>
<accession>A0ABP0ZUQ1</accession>
<evidence type="ECO:0000256" key="3">
    <source>
        <dbReference type="ARBA" id="ARBA00019194"/>
    </source>
</evidence>
<feature type="region of interest" description="Disordered" evidence="6">
    <location>
        <begin position="160"/>
        <end position="180"/>
    </location>
</feature>
<dbReference type="Pfam" id="PF06246">
    <property type="entry name" value="Isy1"/>
    <property type="match status" value="1"/>
</dbReference>
<keyword evidence="5" id="KW-0539">Nucleus</keyword>
<evidence type="ECO:0000256" key="1">
    <source>
        <dbReference type="ARBA" id="ARBA00004123"/>
    </source>
</evidence>
<comment type="similarity">
    <text evidence="2">Belongs to the ISY1 family.</text>
</comment>
<gene>
    <name evidence="7" type="ORF">LODBEIA_P60880</name>
</gene>
<dbReference type="InterPro" id="IPR029012">
    <property type="entry name" value="Helix_hairpin_bin_sf"/>
</dbReference>
<dbReference type="InterPro" id="IPR037200">
    <property type="entry name" value="Isy1_sf"/>
</dbReference>
<reference evidence="7 8" key="1">
    <citation type="submission" date="2024-03" db="EMBL/GenBank/DDBJ databases">
        <authorList>
            <person name="Brejova B."/>
        </authorList>
    </citation>
    <scope>NUCLEOTIDE SEQUENCE [LARGE SCALE GENOMIC DNA]</scope>
    <source>
        <strain evidence="7 8">CBS 14171</strain>
    </source>
</reference>
<name>A0ABP0ZUQ1_9ASCO</name>
<keyword evidence="4" id="KW-0508">mRNA splicing</keyword>
<protein>
    <recommendedName>
        <fullName evidence="3">Pre-mRNA-splicing factor ISY1</fullName>
    </recommendedName>
</protein>
<dbReference type="Proteomes" id="UP001497383">
    <property type="component" value="Chromosome 8"/>
</dbReference>
<evidence type="ECO:0000256" key="5">
    <source>
        <dbReference type="ARBA" id="ARBA00023242"/>
    </source>
</evidence>